<gene>
    <name evidence="2" type="ORF">A0O34_09190</name>
</gene>
<protein>
    <recommendedName>
        <fullName evidence="4">Multipass membrane protein</fullName>
    </recommendedName>
</protein>
<feature type="transmembrane region" description="Helical" evidence="1">
    <location>
        <begin position="65"/>
        <end position="84"/>
    </location>
</feature>
<dbReference type="EMBL" id="CP015199">
    <property type="protein sequence ID" value="ANF50686.1"/>
    <property type="molecule type" value="Genomic_DNA"/>
</dbReference>
<keyword evidence="1" id="KW-1133">Transmembrane helix</keyword>
<name>A0A172XUT7_9FLAO</name>
<organism evidence="2 3">
    <name type="scientific">Chryseobacterium glaciei</name>
    <dbReference type="NCBI Taxonomy" id="1685010"/>
    <lineage>
        <taxon>Bacteria</taxon>
        <taxon>Pseudomonadati</taxon>
        <taxon>Bacteroidota</taxon>
        <taxon>Flavobacteriia</taxon>
        <taxon>Flavobacteriales</taxon>
        <taxon>Weeksellaceae</taxon>
        <taxon>Chryseobacterium group</taxon>
        <taxon>Chryseobacterium</taxon>
    </lineage>
</organism>
<dbReference type="RefSeq" id="WP_066753966.1">
    <property type="nucleotide sequence ID" value="NZ_CP015199.1"/>
</dbReference>
<feature type="transmembrane region" description="Helical" evidence="1">
    <location>
        <begin position="35"/>
        <end position="53"/>
    </location>
</feature>
<dbReference type="Proteomes" id="UP000077824">
    <property type="component" value="Chromosome"/>
</dbReference>
<proteinExistence type="predicted"/>
<dbReference type="STRING" id="1685010.A0O34_09190"/>
<sequence length="116" mass="13266">MKKIIIHTIPIIISLIWLIVNNDTFNPISLKGPEFLKFYLILLLGFYVSIFILKSFKDVVSKTTFYFMISIFVLGIVKLMRGIILEKPVGFLLIILAIETIIGSFLMLKLLTGDEK</sequence>
<evidence type="ECO:0000256" key="1">
    <source>
        <dbReference type="SAM" id="Phobius"/>
    </source>
</evidence>
<evidence type="ECO:0000313" key="3">
    <source>
        <dbReference type="Proteomes" id="UP000077824"/>
    </source>
</evidence>
<keyword evidence="3" id="KW-1185">Reference proteome</keyword>
<feature type="transmembrane region" description="Helical" evidence="1">
    <location>
        <begin position="5"/>
        <end position="20"/>
    </location>
</feature>
<dbReference type="KEGG" id="chh:A0O34_09190"/>
<evidence type="ECO:0000313" key="2">
    <source>
        <dbReference type="EMBL" id="ANF50686.1"/>
    </source>
</evidence>
<evidence type="ECO:0008006" key="4">
    <source>
        <dbReference type="Google" id="ProtNLM"/>
    </source>
</evidence>
<keyword evidence="1" id="KW-0812">Transmembrane</keyword>
<dbReference type="AlphaFoldDB" id="A0A172XUT7"/>
<accession>A0A172XUT7</accession>
<dbReference type="OrthoDB" id="1273304at2"/>
<reference evidence="2 3" key="1">
    <citation type="submission" date="2016-04" db="EMBL/GenBank/DDBJ databases">
        <title>Complete Genome Sequence of Chryseobacterium sp. IHBB 10212.</title>
        <authorList>
            <person name="Pal M."/>
            <person name="Swarnkar M.K."/>
            <person name="Kaushal K."/>
            <person name="Chhibber S."/>
            <person name="Singh A.K."/>
            <person name="Gulati A."/>
        </authorList>
    </citation>
    <scope>NUCLEOTIDE SEQUENCE [LARGE SCALE GENOMIC DNA]</scope>
    <source>
        <strain evidence="2 3">IHBB 10212</strain>
    </source>
</reference>
<keyword evidence="1" id="KW-0472">Membrane</keyword>
<feature type="transmembrane region" description="Helical" evidence="1">
    <location>
        <begin position="90"/>
        <end position="111"/>
    </location>
</feature>